<dbReference type="InterPro" id="IPR036291">
    <property type="entry name" value="NAD(P)-bd_dom_sf"/>
</dbReference>
<dbReference type="InterPro" id="IPR002328">
    <property type="entry name" value="ADH_Zn_CS"/>
</dbReference>
<evidence type="ECO:0000259" key="10">
    <source>
        <dbReference type="SMART" id="SM00829"/>
    </source>
</evidence>
<reference evidence="11 12" key="1">
    <citation type="submission" date="2016-10" db="EMBL/GenBank/DDBJ databases">
        <authorList>
            <person name="de Groot N.N."/>
        </authorList>
    </citation>
    <scope>NUCLEOTIDE SEQUENCE [LARGE SCALE GENOMIC DNA]</scope>
    <source>
        <strain evidence="11 12">CGMCC 4.2022</strain>
    </source>
</reference>
<dbReference type="Gene3D" id="3.40.50.720">
    <property type="entry name" value="NAD(P)-binding Rossmann-like Domain"/>
    <property type="match status" value="1"/>
</dbReference>
<evidence type="ECO:0000256" key="4">
    <source>
        <dbReference type="ARBA" id="ARBA00022723"/>
    </source>
</evidence>
<evidence type="ECO:0000313" key="11">
    <source>
        <dbReference type="EMBL" id="SDN49761.1"/>
    </source>
</evidence>
<keyword evidence="5 9" id="KW-0862">Zinc</keyword>
<evidence type="ECO:0000256" key="7">
    <source>
        <dbReference type="ARBA" id="ARBA00049164"/>
    </source>
</evidence>
<evidence type="ECO:0000256" key="9">
    <source>
        <dbReference type="RuleBase" id="RU361277"/>
    </source>
</evidence>
<evidence type="ECO:0000256" key="2">
    <source>
        <dbReference type="ARBA" id="ARBA00008072"/>
    </source>
</evidence>
<dbReference type="PANTHER" id="PTHR42940">
    <property type="entry name" value="ALCOHOL DEHYDROGENASE 1-RELATED"/>
    <property type="match status" value="1"/>
</dbReference>
<dbReference type="EMBL" id="FNIE01000004">
    <property type="protein sequence ID" value="SDN49761.1"/>
    <property type="molecule type" value="Genomic_DNA"/>
</dbReference>
<organism evidence="11 12">
    <name type="scientific">Actinacidiphila guanduensis</name>
    <dbReference type="NCBI Taxonomy" id="310781"/>
    <lineage>
        <taxon>Bacteria</taxon>
        <taxon>Bacillati</taxon>
        <taxon>Actinomycetota</taxon>
        <taxon>Actinomycetes</taxon>
        <taxon>Kitasatosporales</taxon>
        <taxon>Streptomycetaceae</taxon>
        <taxon>Actinacidiphila</taxon>
    </lineage>
</organism>
<gene>
    <name evidence="11" type="ORF">SAMN05216259_104325</name>
</gene>
<dbReference type="AlphaFoldDB" id="A0A1H0BVS9"/>
<evidence type="ECO:0000256" key="8">
    <source>
        <dbReference type="ARBA" id="ARBA00049243"/>
    </source>
</evidence>
<dbReference type="SMART" id="SM00829">
    <property type="entry name" value="PKS_ER"/>
    <property type="match status" value="1"/>
</dbReference>
<dbReference type="InterPro" id="IPR020843">
    <property type="entry name" value="ER"/>
</dbReference>
<comment type="catalytic activity">
    <reaction evidence="8">
        <text>a primary alcohol + NAD(+) = an aldehyde + NADH + H(+)</text>
        <dbReference type="Rhea" id="RHEA:10736"/>
        <dbReference type="ChEBI" id="CHEBI:15378"/>
        <dbReference type="ChEBI" id="CHEBI:15734"/>
        <dbReference type="ChEBI" id="CHEBI:17478"/>
        <dbReference type="ChEBI" id="CHEBI:57540"/>
        <dbReference type="ChEBI" id="CHEBI:57945"/>
        <dbReference type="EC" id="1.1.1.1"/>
    </reaction>
</comment>
<dbReference type="GO" id="GO:0004022">
    <property type="term" value="F:alcohol dehydrogenase (NAD+) activity"/>
    <property type="evidence" value="ECO:0007669"/>
    <property type="project" value="UniProtKB-EC"/>
</dbReference>
<feature type="domain" description="Enoyl reductase (ER)" evidence="10">
    <location>
        <begin position="10"/>
        <end position="339"/>
    </location>
</feature>
<dbReference type="SUPFAM" id="SSF50129">
    <property type="entry name" value="GroES-like"/>
    <property type="match status" value="1"/>
</dbReference>
<protein>
    <recommendedName>
        <fullName evidence="3">alcohol dehydrogenase</fullName>
        <ecNumber evidence="3">1.1.1.1</ecNumber>
    </recommendedName>
</protein>
<dbReference type="GO" id="GO:0008270">
    <property type="term" value="F:zinc ion binding"/>
    <property type="evidence" value="ECO:0007669"/>
    <property type="project" value="InterPro"/>
</dbReference>
<evidence type="ECO:0000256" key="3">
    <source>
        <dbReference type="ARBA" id="ARBA00013190"/>
    </source>
</evidence>
<dbReference type="InterPro" id="IPR011032">
    <property type="entry name" value="GroES-like_sf"/>
</dbReference>
<dbReference type="Pfam" id="PF08240">
    <property type="entry name" value="ADH_N"/>
    <property type="match status" value="1"/>
</dbReference>
<comment type="similarity">
    <text evidence="2 9">Belongs to the zinc-containing alcohol dehydrogenase family.</text>
</comment>
<dbReference type="Gene3D" id="3.90.180.10">
    <property type="entry name" value="Medium-chain alcohol dehydrogenases, catalytic domain"/>
    <property type="match status" value="1"/>
</dbReference>
<dbReference type="InterPro" id="IPR013149">
    <property type="entry name" value="ADH-like_C"/>
</dbReference>
<dbReference type="RefSeq" id="WP_093784095.1">
    <property type="nucleotide sequence ID" value="NZ_FNIE01000004.1"/>
</dbReference>
<proteinExistence type="inferred from homology"/>
<dbReference type="SUPFAM" id="SSF51735">
    <property type="entry name" value="NAD(P)-binding Rossmann-fold domains"/>
    <property type="match status" value="1"/>
</dbReference>
<dbReference type="Proteomes" id="UP000199341">
    <property type="component" value="Unassembled WGS sequence"/>
</dbReference>
<keyword evidence="4 9" id="KW-0479">Metal-binding</keyword>
<evidence type="ECO:0000313" key="12">
    <source>
        <dbReference type="Proteomes" id="UP000199341"/>
    </source>
</evidence>
<comment type="cofactor">
    <cofactor evidence="1 9">
        <name>Zn(2+)</name>
        <dbReference type="ChEBI" id="CHEBI:29105"/>
    </cofactor>
</comment>
<dbReference type="EC" id="1.1.1.1" evidence="3"/>
<dbReference type="CDD" id="cd05284">
    <property type="entry name" value="arabinose_DH_like"/>
    <property type="match status" value="1"/>
</dbReference>
<dbReference type="OrthoDB" id="334894at2"/>
<dbReference type="Pfam" id="PF00107">
    <property type="entry name" value="ADH_zinc_N"/>
    <property type="match status" value="1"/>
</dbReference>
<sequence length="341" mass="35204">MKAVRLHAYDRRPVLDEVPEPVVSGPLDVVVRVGGAGVCRTDLHIIEGQWEQKSGVALPYVQGHENAGWVAEVGPAVTGLAVGDPVILHPLATCGLCPACRRGDDVHCADSSFPGIDADGGFAEYLRTNARAVVPLDPALAPADVAALADAGLTAYHAAKKAARRLTPGDKAVVIGAGGLGHIGIQALRALTPAELIMVDTSPDALKLAARLGAHHTVLADGGQVDQVADLTGGQGAETVVDFVGEGGALEDGVRMLRRAGDYHVVGYGGTLSVPTIDIISAEINFVGNLVGSYTDLVELMDLAARGLVALHTATYPLDAFGQALDDLDQGRVRGRAVLVP</sequence>
<evidence type="ECO:0000256" key="6">
    <source>
        <dbReference type="ARBA" id="ARBA00023002"/>
    </source>
</evidence>
<dbReference type="PANTHER" id="PTHR42940:SF8">
    <property type="entry name" value="VACUOLAR PROTEIN SORTING-ASSOCIATED PROTEIN 11"/>
    <property type="match status" value="1"/>
</dbReference>
<name>A0A1H0BVS9_9ACTN</name>
<dbReference type="InterPro" id="IPR013154">
    <property type="entry name" value="ADH-like_N"/>
</dbReference>
<keyword evidence="6" id="KW-0560">Oxidoreductase</keyword>
<dbReference type="PROSITE" id="PS00059">
    <property type="entry name" value="ADH_ZINC"/>
    <property type="match status" value="1"/>
</dbReference>
<accession>A0A1H0BVS9</accession>
<comment type="catalytic activity">
    <reaction evidence="7">
        <text>a secondary alcohol + NAD(+) = a ketone + NADH + H(+)</text>
        <dbReference type="Rhea" id="RHEA:10740"/>
        <dbReference type="ChEBI" id="CHEBI:15378"/>
        <dbReference type="ChEBI" id="CHEBI:17087"/>
        <dbReference type="ChEBI" id="CHEBI:35681"/>
        <dbReference type="ChEBI" id="CHEBI:57540"/>
        <dbReference type="ChEBI" id="CHEBI:57945"/>
        <dbReference type="EC" id="1.1.1.1"/>
    </reaction>
</comment>
<evidence type="ECO:0000256" key="1">
    <source>
        <dbReference type="ARBA" id="ARBA00001947"/>
    </source>
</evidence>
<keyword evidence="12" id="KW-1185">Reference proteome</keyword>
<dbReference type="STRING" id="310781.SAMN05216259_104325"/>
<evidence type="ECO:0000256" key="5">
    <source>
        <dbReference type="ARBA" id="ARBA00022833"/>
    </source>
</evidence>